<accession>M7SPP5</accession>
<proteinExistence type="predicted"/>
<evidence type="ECO:0000313" key="1">
    <source>
        <dbReference type="EMBL" id="EMR66192.1"/>
    </source>
</evidence>
<sequence length="301" mass="34238">MTDLFRMANNKSREEKWQIAGTPPQGAWIPYKFAVGNNNEDIVPENVKKLPEDRNTIWCSGCRRMHDPAVCRGPPSNKGCMVHCGICGYLHCIDECIYLTPERYFRTVVVARQGLTPFATRKEVPLGMFNVGQLEEIAFQPPLTTEESKSRWSQEWAEIRTPRFKIRNARFKTFDYSTVTVPYVGDFLRRGPATVPTNLPTNRPVYCPEPTAFAQRSMIRAFDPRHEWTFPFNSRQEALARNIGWGAAWVTVRDATVPGVAPQVVPPPAAVVPPRVVASPRGEEDLIWFPSEEEEDLILFD</sequence>
<name>M7SPP5_EUTLA</name>
<evidence type="ECO:0000313" key="2">
    <source>
        <dbReference type="Proteomes" id="UP000012174"/>
    </source>
</evidence>
<organism evidence="1 2">
    <name type="scientific">Eutypa lata (strain UCR-EL1)</name>
    <name type="common">Grapevine dieback disease fungus</name>
    <name type="synonym">Eutypa armeniacae</name>
    <dbReference type="NCBI Taxonomy" id="1287681"/>
    <lineage>
        <taxon>Eukaryota</taxon>
        <taxon>Fungi</taxon>
        <taxon>Dikarya</taxon>
        <taxon>Ascomycota</taxon>
        <taxon>Pezizomycotina</taxon>
        <taxon>Sordariomycetes</taxon>
        <taxon>Xylariomycetidae</taxon>
        <taxon>Xylariales</taxon>
        <taxon>Diatrypaceae</taxon>
        <taxon>Eutypa</taxon>
    </lineage>
</organism>
<dbReference type="STRING" id="1287681.M7SPP5"/>
<dbReference type="AlphaFoldDB" id="M7SPP5"/>
<protein>
    <submittedName>
        <fullName evidence="1">Uncharacterized protein</fullName>
    </submittedName>
</protein>
<dbReference type="KEGG" id="ela:UCREL1_6841"/>
<keyword evidence="2" id="KW-1185">Reference proteome</keyword>
<gene>
    <name evidence="1" type="ORF">UCREL1_6841</name>
</gene>
<dbReference type="EMBL" id="KB706696">
    <property type="protein sequence ID" value="EMR66192.1"/>
    <property type="molecule type" value="Genomic_DNA"/>
</dbReference>
<reference evidence="2" key="1">
    <citation type="journal article" date="2013" name="Genome Announc.">
        <title>Draft genome sequence of the grapevine dieback fungus Eutypa lata UCR-EL1.</title>
        <authorList>
            <person name="Blanco-Ulate B."/>
            <person name="Rolshausen P.E."/>
            <person name="Cantu D."/>
        </authorList>
    </citation>
    <scope>NUCLEOTIDE SEQUENCE [LARGE SCALE GENOMIC DNA]</scope>
    <source>
        <strain evidence="2">UCR-EL1</strain>
    </source>
</reference>
<dbReference type="HOGENOM" id="CLU_924458_0_0_1"/>
<dbReference type="Proteomes" id="UP000012174">
    <property type="component" value="Unassembled WGS sequence"/>
</dbReference>